<dbReference type="Proteomes" id="UP000244649">
    <property type="component" value="Unassembled WGS sequence"/>
</dbReference>
<evidence type="ECO:0000256" key="1">
    <source>
        <dbReference type="SAM" id="MobiDB-lite"/>
    </source>
</evidence>
<proteinExistence type="predicted"/>
<accession>A0A2T7VQ61</accession>
<evidence type="ECO:0000313" key="2">
    <source>
        <dbReference type="EMBL" id="PVE58791.1"/>
    </source>
</evidence>
<comment type="caution">
    <text evidence="2">The sequence shown here is derived from an EMBL/GenBank/DDBJ whole genome shotgun (WGS) entry which is preliminary data.</text>
</comment>
<feature type="compositionally biased region" description="Basic and acidic residues" evidence="1">
    <location>
        <begin position="91"/>
        <end position="110"/>
    </location>
</feature>
<feature type="region of interest" description="Disordered" evidence="1">
    <location>
        <begin position="91"/>
        <end position="112"/>
    </location>
</feature>
<protein>
    <submittedName>
        <fullName evidence="2">Uncharacterized protein</fullName>
    </submittedName>
</protein>
<reference evidence="2 3" key="1">
    <citation type="submission" date="2018-04" db="EMBL/GenBank/DDBJ databases">
        <authorList>
            <person name="Go L.Y."/>
            <person name="Mitchell J.A."/>
        </authorList>
    </citation>
    <scope>NUCLEOTIDE SEQUENCE [LARGE SCALE GENOMIC DNA]</scope>
    <source>
        <strain evidence="2 3">TPD7010</strain>
    </source>
</reference>
<evidence type="ECO:0000313" key="3">
    <source>
        <dbReference type="Proteomes" id="UP000244649"/>
    </source>
</evidence>
<name>A0A2T7VQ61_MICTE</name>
<organism evidence="2 3">
    <name type="scientific">Microbacterium testaceum</name>
    <name type="common">Aureobacterium testaceum</name>
    <name type="synonym">Brevibacterium testaceum</name>
    <dbReference type="NCBI Taxonomy" id="2033"/>
    <lineage>
        <taxon>Bacteria</taxon>
        <taxon>Bacillati</taxon>
        <taxon>Actinomycetota</taxon>
        <taxon>Actinomycetes</taxon>
        <taxon>Micrococcales</taxon>
        <taxon>Microbacteriaceae</taxon>
        <taxon>Microbacterium</taxon>
    </lineage>
</organism>
<sequence>MNATGDRGGSGNLAALCQRSNAIWWRVQNSSAANWLFNATGYDSDAHTIRQARVQAGDPPAAWDDRMAAYVSSRSWPSDAPAVLVCSAALGEERAPEERSQRDERSRTETQVESFTHPYAHTISVSRQITSATGTDPIGVNNLHDQPAVPVKTAFAAVWDRMASSNANIADVRAAVQQAVAQDANLARPELVFDEQNRKGLAEGGVLNVFEHTRHATIRSHATTVIREARSCVERRDWNIATQSYGGWYATAGCGGWSEVGRSTTYTNNGSLTMPQLQAFFQVLTVHCNPVGAQAANRAMPLASVTTGPNGQYVMATPRQASVPAIPIFGDTRNADPALTATGHVAFYTMECEWSCTASPAAADGASNNNGALTNVRRTGSLIEGSKFGAVHRERNGNEFTVFRDGQRRSTLVDVWYPRAQYNGGLVYRGEAPLRTTVTVWGEGTPTADAGKFAQQKGGLFSVWGIQGIKSTKLLPAATSTGWRGAAERLSAVNSPTTGTCIAQFGTDTGLRNTAGDPRGNVVPQVTVGDGGAAANPSNLVFKFVRATAG</sequence>
<gene>
    <name evidence="2" type="ORF">DC432_15655</name>
</gene>
<dbReference type="EMBL" id="QDFT01000079">
    <property type="protein sequence ID" value="PVE58791.1"/>
    <property type="molecule type" value="Genomic_DNA"/>
</dbReference>
<dbReference type="AlphaFoldDB" id="A0A2T7VQ61"/>